<dbReference type="GO" id="GO:0000155">
    <property type="term" value="F:phosphorelay sensor kinase activity"/>
    <property type="evidence" value="ECO:0007669"/>
    <property type="project" value="InterPro"/>
</dbReference>
<evidence type="ECO:0000259" key="12">
    <source>
        <dbReference type="Pfam" id="PF23539"/>
    </source>
</evidence>
<keyword evidence="8" id="KW-0902">Two-component regulatory system</keyword>
<dbReference type="GO" id="GO:0005524">
    <property type="term" value="F:ATP binding"/>
    <property type="evidence" value="ECO:0007669"/>
    <property type="project" value="UniProtKB-KW"/>
</dbReference>
<dbReference type="PANTHER" id="PTHR24421:SF10">
    <property type="entry name" value="NITRATE_NITRITE SENSOR PROTEIN NARQ"/>
    <property type="match status" value="1"/>
</dbReference>
<keyword evidence="6 13" id="KW-0418">Kinase</keyword>
<evidence type="ECO:0000256" key="9">
    <source>
        <dbReference type="SAM" id="Phobius"/>
    </source>
</evidence>
<name>A0A495IJ50_9MICO</name>
<feature type="domain" description="DUF7134" evidence="12">
    <location>
        <begin position="36"/>
        <end position="176"/>
    </location>
</feature>
<dbReference type="SUPFAM" id="SSF55874">
    <property type="entry name" value="ATPase domain of HSP90 chaperone/DNA topoisomerase II/histidine kinase"/>
    <property type="match status" value="1"/>
</dbReference>
<proteinExistence type="predicted"/>
<evidence type="ECO:0000256" key="1">
    <source>
        <dbReference type="ARBA" id="ARBA00000085"/>
    </source>
</evidence>
<dbReference type="EMBL" id="RBKS01000001">
    <property type="protein sequence ID" value="RKR76042.1"/>
    <property type="molecule type" value="Genomic_DNA"/>
</dbReference>
<protein>
    <recommendedName>
        <fullName evidence="2">histidine kinase</fullName>
        <ecNumber evidence="2">2.7.13.3</ecNumber>
    </recommendedName>
</protein>
<evidence type="ECO:0000256" key="2">
    <source>
        <dbReference type="ARBA" id="ARBA00012438"/>
    </source>
</evidence>
<dbReference type="InterPro" id="IPR036890">
    <property type="entry name" value="HATPase_C_sf"/>
</dbReference>
<evidence type="ECO:0000256" key="7">
    <source>
        <dbReference type="ARBA" id="ARBA00022840"/>
    </source>
</evidence>
<gene>
    <name evidence="13" type="ORF">C8E83_3206</name>
</gene>
<dbReference type="InterPro" id="IPR003594">
    <property type="entry name" value="HATPase_dom"/>
</dbReference>
<feature type="transmembrane region" description="Helical" evidence="9">
    <location>
        <begin position="73"/>
        <end position="93"/>
    </location>
</feature>
<keyword evidence="9" id="KW-0812">Transmembrane</keyword>
<dbReference type="Proteomes" id="UP000280008">
    <property type="component" value="Unassembled WGS sequence"/>
</dbReference>
<sequence length="425" mass="45515">MSDDRGGAPGRVAWWGSAPVEAAGDDLLLPKPPGILRRFWSRHWRLADALIAFVGLLFGYLENIDTGLGLGHANWLVSGWFALVLIAAAAIMLRRTRPVTSFAVVAVCATALTVVVGGSLIIPLMLATYAVAVYRGNLWAWGCAAASYGVFWLATLLAGHRPGAGNGLFVVLIFALLAGTAVGNRRRYLDALIDRAAQLARERDQQGQLATAAERSRIAREMHDVVAHSLSVMVRLSDGASAVADSDPARSREAVRQIGEVGRESLRDMRRLLGVLRDDQDATVAPQPTLAELDHLVETYRSTGLPVVVQQRGTPPADSGVQVAVFRAVQETLTNALRYANQPSRVLVQLDYTGDPIVVEVTDDGLWLGPPASVGTGRGLVGLRERAAIHDGSVEAGPRRDAATGLERGWRVRMTLASHTEGSHG</sequence>
<evidence type="ECO:0000256" key="5">
    <source>
        <dbReference type="ARBA" id="ARBA00022741"/>
    </source>
</evidence>
<evidence type="ECO:0000256" key="6">
    <source>
        <dbReference type="ARBA" id="ARBA00022777"/>
    </source>
</evidence>
<dbReference type="Pfam" id="PF23539">
    <property type="entry name" value="DUF7134"/>
    <property type="match status" value="1"/>
</dbReference>
<evidence type="ECO:0000313" key="14">
    <source>
        <dbReference type="Proteomes" id="UP000280008"/>
    </source>
</evidence>
<feature type="domain" description="Histidine kinase/HSP90-like ATPase" evidence="10">
    <location>
        <begin position="321"/>
        <end position="416"/>
    </location>
</feature>
<evidence type="ECO:0000256" key="3">
    <source>
        <dbReference type="ARBA" id="ARBA00022553"/>
    </source>
</evidence>
<keyword evidence="3" id="KW-0597">Phosphoprotein</keyword>
<evidence type="ECO:0000256" key="8">
    <source>
        <dbReference type="ARBA" id="ARBA00023012"/>
    </source>
</evidence>
<accession>A0A495IJ50</accession>
<dbReference type="InterPro" id="IPR011712">
    <property type="entry name" value="Sig_transdc_His_kin_sub3_dim/P"/>
</dbReference>
<keyword evidence="9" id="KW-0472">Membrane</keyword>
<feature type="transmembrane region" description="Helical" evidence="9">
    <location>
        <begin position="102"/>
        <end position="132"/>
    </location>
</feature>
<evidence type="ECO:0000259" key="10">
    <source>
        <dbReference type="Pfam" id="PF02518"/>
    </source>
</evidence>
<keyword evidence="4" id="KW-0808">Transferase</keyword>
<dbReference type="GO" id="GO:0016020">
    <property type="term" value="C:membrane"/>
    <property type="evidence" value="ECO:0007669"/>
    <property type="project" value="InterPro"/>
</dbReference>
<dbReference type="Gene3D" id="1.20.5.1930">
    <property type="match status" value="1"/>
</dbReference>
<comment type="caution">
    <text evidence="13">The sequence shown here is derived from an EMBL/GenBank/DDBJ whole genome shotgun (WGS) entry which is preliminary data.</text>
</comment>
<dbReference type="InterPro" id="IPR050482">
    <property type="entry name" value="Sensor_HK_TwoCompSys"/>
</dbReference>
<organism evidence="13 14">
    <name type="scientific">Frondihabitans australicus</name>
    <dbReference type="NCBI Taxonomy" id="386892"/>
    <lineage>
        <taxon>Bacteria</taxon>
        <taxon>Bacillati</taxon>
        <taxon>Actinomycetota</taxon>
        <taxon>Actinomycetes</taxon>
        <taxon>Micrococcales</taxon>
        <taxon>Microbacteriaceae</taxon>
        <taxon>Frondihabitans</taxon>
    </lineage>
</organism>
<dbReference type="Pfam" id="PF02518">
    <property type="entry name" value="HATPase_c"/>
    <property type="match status" value="1"/>
</dbReference>
<feature type="domain" description="Signal transduction histidine kinase subgroup 3 dimerisation and phosphoacceptor" evidence="11">
    <location>
        <begin position="214"/>
        <end position="280"/>
    </location>
</feature>
<dbReference type="CDD" id="cd16917">
    <property type="entry name" value="HATPase_UhpB-NarQ-NarX-like"/>
    <property type="match status" value="1"/>
</dbReference>
<dbReference type="Pfam" id="PF07730">
    <property type="entry name" value="HisKA_3"/>
    <property type="match status" value="1"/>
</dbReference>
<dbReference type="GO" id="GO:0046983">
    <property type="term" value="F:protein dimerization activity"/>
    <property type="evidence" value="ECO:0007669"/>
    <property type="project" value="InterPro"/>
</dbReference>
<dbReference type="EC" id="2.7.13.3" evidence="2"/>
<dbReference type="InterPro" id="IPR055558">
    <property type="entry name" value="DUF7134"/>
</dbReference>
<reference evidence="13 14" key="1">
    <citation type="submission" date="2018-10" db="EMBL/GenBank/DDBJ databases">
        <title>Sequencing the genomes of 1000 actinobacteria strains.</title>
        <authorList>
            <person name="Klenk H.-P."/>
        </authorList>
    </citation>
    <scope>NUCLEOTIDE SEQUENCE [LARGE SCALE GENOMIC DNA]</scope>
    <source>
        <strain evidence="13 14">DSM 17894</strain>
    </source>
</reference>
<keyword evidence="14" id="KW-1185">Reference proteome</keyword>
<dbReference type="Gene3D" id="3.30.565.10">
    <property type="entry name" value="Histidine kinase-like ATPase, C-terminal domain"/>
    <property type="match status" value="1"/>
</dbReference>
<feature type="transmembrane region" description="Helical" evidence="9">
    <location>
        <begin position="44"/>
        <end position="61"/>
    </location>
</feature>
<dbReference type="OrthoDB" id="227596at2"/>
<evidence type="ECO:0000313" key="13">
    <source>
        <dbReference type="EMBL" id="RKR76042.1"/>
    </source>
</evidence>
<dbReference type="AlphaFoldDB" id="A0A495IJ50"/>
<dbReference type="RefSeq" id="WP_121370936.1">
    <property type="nucleotide sequence ID" value="NZ_RBKS01000001.1"/>
</dbReference>
<keyword evidence="7" id="KW-0067">ATP-binding</keyword>
<comment type="catalytic activity">
    <reaction evidence="1">
        <text>ATP + protein L-histidine = ADP + protein N-phospho-L-histidine.</text>
        <dbReference type="EC" id="2.7.13.3"/>
    </reaction>
</comment>
<feature type="transmembrane region" description="Helical" evidence="9">
    <location>
        <begin position="138"/>
        <end position="158"/>
    </location>
</feature>
<dbReference type="PANTHER" id="PTHR24421">
    <property type="entry name" value="NITRATE/NITRITE SENSOR PROTEIN NARX-RELATED"/>
    <property type="match status" value="1"/>
</dbReference>
<evidence type="ECO:0000256" key="4">
    <source>
        <dbReference type="ARBA" id="ARBA00022679"/>
    </source>
</evidence>
<evidence type="ECO:0000259" key="11">
    <source>
        <dbReference type="Pfam" id="PF07730"/>
    </source>
</evidence>
<feature type="transmembrane region" description="Helical" evidence="9">
    <location>
        <begin position="165"/>
        <end position="183"/>
    </location>
</feature>
<keyword evidence="5" id="KW-0547">Nucleotide-binding</keyword>
<keyword evidence="9" id="KW-1133">Transmembrane helix</keyword>